<organism evidence="2 3">
    <name type="scientific">Citricoccus parietis</name>
    <dbReference type="NCBI Taxonomy" id="592307"/>
    <lineage>
        <taxon>Bacteria</taxon>
        <taxon>Bacillati</taxon>
        <taxon>Actinomycetota</taxon>
        <taxon>Actinomycetes</taxon>
        <taxon>Micrococcales</taxon>
        <taxon>Micrococcaceae</taxon>
        <taxon>Citricoccus</taxon>
    </lineage>
</organism>
<comment type="caution">
    <text evidence="2">The sequence shown here is derived from an EMBL/GenBank/DDBJ whole genome shotgun (WGS) entry which is preliminary data.</text>
</comment>
<protein>
    <submittedName>
        <fullName evidence="2">Uncharacterized protein</fullName>
    </submittedName>
</protein>
<reference evidence="2 3" key="1">
    <citation type="submission" date="2024-09" db="EMBL/GenBank/DDBJ databases">
        <authorList>
            <person name="Sun Q."/>
            <person name="Mori K."/>
        </authorList>
    </citation>
    <scope>NUCLEOTIDE SEQUENCE [LARGE SCALE GENOMIC DNA]</scope>
    <source>
        <strain evidence="2 3">CCM 7609</strain>
    </source>
</reference>
<name>A0ABV5G4H4_9MICC</name>
<sequence>MSGPRSWRACLHGPDSSPVTRPLDRAGRASWPRIDSHDDFCGSEPVLQGL</sequence>
<proteinExistence type="predicted"/>
<evidence type="ECO:0000256" key="1">
    <source>
        <dbReference type="SAM" id="MobiDB-lite"/>
    </source>
</evidence>
<keyword evidence="3" id="KW-1185">Reference proteome</keyword>
<feature type="region of interest" description="Disordered" evidence="1">
    <location>
        <begin position="1"/>
        <end position="25"/>
    </location>
</feature>
<evidence type="ECO:0000313" key="2">
    <source>
        <dbReference type="EMBL" id="MFB9073821.1"/>
    </source>
</evidence>
<dbReference type="Proteomes" id="UP001589575">
    <property type="component" value="Unassembled WGS sequence"/>
</dbReference>
<gene>
    <name evidence="2" type="ORF">ACFFX0_22505</name>
</gene>
<dbReference type="EMBL" id="JBHMFI010000001">
    <property type="protein sequence ID" value="MFB9073821.1"/>
    <property type="molecule type" value="Genomic_DNA"/>
</dbReference>
<evidence type="ECO:0000313" key="3">
    <source>
        <dbReference type="Proteomes" id="UP001589575"/>
    </source>
</evidence>
<accession>A0ABV5G4H4</accession>